<dbReference type="AlphaFoldDB" id="A0A7M1S2B7"/>
<dbReference type="EMBL" id="CP063164">
    <property type="protein sequence ID" value="QOR61212.1"/>
    <property type="molecule type" value="Genomic_DNA"/>
</dbReference>
<sequence length="99" mass="11384">MSQIIEVWAEDNYDFMKGESHPCKIAEFHSTEEAVAYMCAKLDEQLYGLAKNVASAEELLSVYKYGGVDYFIKDSLLFSSWEYAEQVAQKIFEEVCCEK</sequence>
<reference evidence="1 2" key="1">
    <citation type="submission" date="2020-10" db="EMBL/GenBank/DDBJ databases">
        <title>The genome of sulfurovum sp.</title>
        <authorList>
            <person name="Xie S."/>
            <person name="Shao Z."/>
            <person name="Jiang L."/>
        </authorList>
    </citation>
    <scope>NUCLEOTIDE SEQUENCE [LARGE SCALE GENOMIC DNA]</scope>
    <source>
        <strain evidence="1 2">ST-419</strain>
    </source>
</reference>
<accession>A0A7M1S2B7</accession>
<dbReference type="Proteomes" id="UP000595074">
    <property type="component" value="Chromosome"/>
</dbReference>
<dbReference type="RefSeq" id="WP_197547885.1">
    <property type="nucleotide sequence ID" value="NZ_CP063164.1"/>
</dbReference>
<proteinExistence type="predicted"/>
<keyword evidence="2" id="KW-1185">Reference proteome</keyword>
<name>A0A7M1S2B7_9BACT</name>
<protein>
    <submittedName>
        <fullName evidence="1">Uncharacterized protein</fullName>
    </submittedName>
</protein>
<gene>
    <name evidence="1" type="ORF">IMZ28_07060</name>
</gene>
<dbReference type="KEGG" id="sinu:IMZ28_07060"/>
<organism evidence="1 2">
    <name type="scientific">Sulfurovum indicum</name>
    <dbReference type="NCBI Taxonomy" id="2779528"/>
    <lineage>
        <taxon>Bacteria</taxon>
        <taxon>Pseudomonadati</taxon>
        <taxon>Campylobacterota</taxon>
        <taxon>Epsilonproteobacteria</taxon>
        <taxon>Campylobacterales</taxon>
        <taxon>Sulfurovaceae</taxon>
        <taxon>Sulfurovum</taxon>
    </lineage>
</organism>
<evidence type="ECO:0000313" key="1">
    <source>
        <dbReference type="EMBL" id="QOR61212.1"/>
    </source>
</evidence>
<evidence type="ECO:0000313" key="2">
    <source>
        <dbReference type="Proteomes" id="UP000595074"/>
    </source>
</evidence>